<dbReference type="EMBL" id="UINC01102149">
    <property type="protein sequence ID" value="SVC63538.1"/>
    <property type="molecule type" value="Genomic_DNA"/>
</dbReference>
<accession>A0A382NSS6</accession>
<reference evidence="1" key="1">
    <citation type="submission" date="2018-05" db="EMBL/GenBank/DDBJ databases">
        <authorList>
            <person name="Lanie J.A."/>
            <person name="Ng W.-L."/>
            <person name="Kazmierczak K.M."/>
            <person name="Andrzejewski T.M."/>
            <person name="Davidsen T.M."/>
            <person name="Wayne K.J."/>
            <person name="Tettelin H."/>
            <person name="Glass J.I."/>
            <person name="Rusch D."/>
            <person name="Podicherti R."/>
            <person name="Tsui H.-C.T."/>
            <person name="Winkler M.E."/>
        </authorList>
    </citation>
    <scope>NUCLEOTIDE SEQUENCE</scope>
</reference>
<name>A0A382NSS6_9ZZZZ</name>
<proteinExistence type="predicted"/>
<protein>
    <submittedName>
        <fullName evidence="1">Uncharacterized protein</fullName>
    </submittedName>
</protein>
<sequence>MGLKKPWPVDGIQIYDNSKNKF</sequence>
<organism evidence="1">
    <name type="scientific">marine metagenome</name>
    <dbReference type="NCBI Taxonomy" id="408172"/>
    <lineage>
        <taxon>unclassified sequences</taxon>
        <taxon>metagenomes</taxon>
        <taxon>ecological metagenomes</taxon>
    </lineage>
</organism>
<dbReference type="AlphaFoldDB" id="A0A382NSS6"/>
<gene>
    <name evidence="1" type="ORF">METZ01_LOCUS316392</name>
</gene>
<evidence type="ECO:0000313" key="1">
    <source>
        <dbReference type="EMBL" id="SVC63538.1"/>
    </source>
</evidence>